<name>A0A0W0F5G9_MONRR</name>
<dbReference type="AlphaFoldDB" id="A0A0W0F5G9"/>
<dbReference type="Proteomes" id="UP000054988">
    <property type="component" value="Unassembled WGS sequence"/>
</dbReference>
<evidence type="ECO:0000313" key="1">
    <source>
        <dbReference type="EMBL" id="KTB31578.1"/>
    </source>
</evidence>
<protein>
    <submittedName>
        <fullName evidence="1">Uncharacterized protein</fullName>
    </submittedName>
</protein>
<accession>A0A0W0F5G9</accession>
<proteinExistence type="predicted"/>
<evidence type="ECO:0000313" key="2">
    <source>
        <dbReference type="Proteomes" id="UP000054988"/>
    </source>
</evidence>
<comment type="caution">
    <text evidence="1">The sequence shown here is derived from an EMBL/GenBank/DDBJ whole genome shotgun (WGS) entry which is preliminary data.</text>
</comment>
<sequence length="100" mass="11455">MSKALNKLRTQTQVCILAYHDLSHIIAAWLQRPAPNAPSSHWKTGEDMLTLKKESKIRAHDHLHFSAINPRLDKLRLDLIPIAIRVLKRGYLALRSEAKN</sequence>
<dbReference type="EMBL" id="LATX01002307">
    <property type="protein sequence ID" value="KTB31578.1"/>
    <property type="molecule type" value="Genomic_DNA"/>
</dbReference>
<gene>
    <name evidence="1" type="ORF">WG66_15850</name>
</gene>
<organism evidence="1 2">
    <name type="scientific">Moniliophthora roreri</name>
    <name type="common">Frosty pod rot fungus</name>
    <name type="synonym">Monilia roreri</name>
    <dbReference type="NCBI Taxonomy" id="221103"/>
    <lineage>
        <taxon>Eukaryota</taxon>
        <taxon>Fungi</taxon>
        <taxon>Dikarya</taxon>
        <taxon>Basidiomycota</taxon>
        <taxon>Agaricomycotina</taxon>
        <taxon>Agaricomycetes</taxon>
        <taxon>Agaricomycetidae</taxon>
        <taxon>Agaricales</taxon>
        <taxon>Marasmiineae</taxon>
        <taxon>Marasmiaceae</taxon>
        <taxon>Moniliophthora</taxon>
    </lineage>
</organism>
<reference evidence="1 2" key="1">
    <citation type="submission" date="2015-12" db="EMBL/GenBank/DDBJ databases">
        <title>Draft genome sequence of Moniliophthora roreri, the causal agent of frosty pod rot of cacao.</title>
        <authorList>
            <person name="Aime M.C."/>
            <person name="Diaz-Valderrama J.R."/>
            <person name="Kijpornyongpan T."/>
            <person name="Phillips-Mora W."/>
        </authorList>
    </citation>
    <scope>NUCLEOTIDE SEQUENCE [LARGE SCALE GENOMIC DNA]</scope>
    <source>
        <strain evidence="1 2">MCA 2952</strain>
    </source>
</reference>